<dbReference type="PANTHER" id="PTHR23355">
    <property type="entry name" value="RIBONUCLEASE"/>
    <property type="match status" value="1"/>
</dbReference>
<dbReference type="GO" id="GO:0006402">
    <property type="term" value="P:mRNA catabolic process"/>
    <property type="evidence" value="ECO:0007669"/>
    <property type="project" value="TreeGrafter"/>
</dbReference>
<proteinExistence type="predicted"/>
<dbReference type="GO" id="GO:0003723">
    <property type="term" value="F:RNA binding"/>
    <property type="evidence" value="ECO:0007669"/>
    <property type="project" value="InterPro"/>
</dbReference>
<accession>A0A7K1KPZ8</accession>
<dbReference type="EMBL" id="WODC01000006">
    <property type="protein sequence ID" value="MUM78040.1"/>
    <property type="molecule type" value="Genomic_DNA"/>
</dbReference>
<dbReference type="Pfam" id="PF00773">
    <property type="entry name" value="RNB"/>
    <property type="match status" value="1"/>
</dbReference>
<protein>
    <submittedName>
        <fullName evidence="2">RNB domain-containing ribonuclease</fullName>
    </submittedName>
</protein>
<name>A0A7K1KPZ8_9BACT</name>
<evidence type="ECO:0000313" key="3">
    <source>
        <dbReference type="Proteomes" id="UP000461162"/>
    </source>
</evidence>
<evidence type="ECO:0000259" key="1">
    <source>
        <dbReference type="SMART" id="SM00955"/>
    </source>
</evidence>
<dbReference type="Proteomes" id="UP000461162">
    <property type="component" value="Unassembled WGS sequence"/>
</dbReference>
<organism evidence="2 3">
    <name type="scientific">Pseudodesulfovibrio alkaliphilus</name>
    <dbReference type="NCBI Taxonomy" id="2661613"/>
    <lineage>
        <taxon>Bacteria</taxon>
        <taxon>Pseudomonadati</taxon>
        <taxon>Thermodesulfobacteriota</taxon>
        <taxon>Desulfovibrionia</taxon>
        <taxon>Desulfovibrionales</taxon>
        <taxon>Desulfovibrionaceae</taxon>
    </lineage>
</organism>
<dbReference type="SMART" id="SM00955">
    <property type="entry name" value="RNB"/>
    <property type="match status" value="1"/>
</dbReference>
<dbReference type="InterPro" id="IPR001900">
    <property type="entry name" value="RNase_II/R"/>
</dbReference>
<feature type="domain" description="RNB" evidence="1">
    <location>
        <begin position="286"/>
        <end position="574"/>
    </location>
</feature>
<dbReference type="SUPFAM" id="SSF50249">
    <property type="entry name" value="Nucleic acid-binding proteins"/>
    <property type="match status" value="1"/>
</dbReference>
<dbReference type="PANTHER" id="PTHR23355:SF59">
    <property type="entry name" value="EXORIBONUCLEASE II, MITOCHONDRIAL"/>
    <property type="match status" value="1"/>
</dbReference>
<keyword evidence="3" id="KW-1185">Reference proteome</keyword>
<comment type="caution">
    <text evidence="2">The sequence shown here is derived from an EMBL/GenBank/DDBJ whole genome shotgun (WGS) entry which is preliminary data.</text>
</comment>
<dbReference type="InterPro" id="IPR050180">
    <property type="entry name" value="RNR_Ribonuclease"/>
</dbReference>
<evidence type="ECO:0000313" key="2">
    <source>
        <dbReference type="EMBL" id="MUM78040.1"/>
    </source>
</evidence>
<gene>
    <name evidence="2" type="ORF">GKC30_10375</name>
</gene>
<dbReference type="AlphaFoldDB" id="A0A7K1KPZ8"/>
<dbReference type="InterPro" id="IPR012340">
    <property type="entry name" value="NA-bd_OB-fold"/>
</dbReference>
<dbReference type="RefSeq" id="WP_155934656.1">
    <property type="nucleotide sequence ID" value="NZ_WODC01000006.1"/>
</dbReference>
<dbReference type="GO" id="GO:0000932">
    <property type="term" value="C:P-body"/>
    <property type="evidence" value="ECO:0007669"/>
    <property type="project" value="TreeGrafter"/>
</dbReference>
<sequence>MVKKTAFGPFIRPGTVVEFMQGDHPQLAWVLEESSGRLRLLTITKREMKLPTARILPWTGPTHDAEANRQTIQDVLNSHQERRGEIQAGLDVMELWALAQGEMESAPLAWFADLLFDAPEPDELAALGRAMLSAKTHFKFRPPNFEIWPAEKVEQRLREKAEEKEREAVTSTGQTLIQELWAAYSQGRTPQLPDLEPELAGIIQRLLRQAIASTLDETGAKVWQAISKGLPDTPHLPLLLAQTWGTLPLHHNHLLDEAAYAWGDEWHESFSNEIESIETEFFNETVEDCPLRLISIDAPTTRDIDDAFHIETEGDGFALSIALARPEAHWRFGSPLDRAVADRATSLYLPEGTAHMLPERFGTGLYSLLAGERRPVLLALFRLDGRGELLSVSPRLTWATVKANISYEEADRTIAEGTDPMLVLAHRLAKERINRRIENGACVIRKPEPVVTVTGQGSQAVVDISLKEPCPLAELVISEFMILANSGLALWARDQGLPLLHRTQDIALPQEAAGIFTEPAEILRSVKLLLPPALETTPKRHAALGVPAYAPISSPLRRYTDFINMAQVSSLLLTGSPRLDAEALDHLAIQLGTRIRAVSAVQRFWPRYWKLVYLARHRKSLHPAVLVEDTGPMATLAMPQYQINVRAPRKLLGDKLYPGQRFQINFSRIDPLTNEIKLGEVLED</sequence>
<dbReference type="GO" id="GO:0000175">
    <property type="term" value="F:3'-5'-RNA exonuclease activity"/>
    <property type="evidence" value="ECO:0007669"/>
    <property type="project" value="TreeGrafter"/>
</dbReference>
<reference evidence="2 3" key="1">
    <citation type="submission" date="2019-11" db="EMBL/GenBank/DDBJ databases">
        <title>Pseudodesulfovibrio alkaliphilus, sp. nov., an alkaliphilic sulfate-reducing bacteria from mud volcano of Taman peninsula, Russia.</title>
        <authorList>
            <person name="Frolova A."/>
            <person name="Merkel A.Y."/>
            <person name="Slobodkin A.I."/>
        </authorList>
    </citation>
    <scope>NUCLEOTIDE SEQUENCE [LARGE SCALE GENOMIC DNA]</scope>
    <source>
        <strain evidence="2 3">F-1</strain>
    </source>
</reference>